<evidence type="ECO:0000256" key="6">
    <source>
        <dbReference type="ARBA" id="ARBA00023077"/>
    </source>
</evidence>
<dbReference type="EMBL" id="CP047045">
    <property type="protein sequence ID" value="QGZ96347.1"/>
    <property type="molecule type" value="Genomic_DNA"/>
</dbReference>
<keyword evidence="8 9" id="KW-0998">Cell outer membrane</keyword>
<feature type="short sequence motif" description="TonB box" evidence="10">
    <location>
        <begin position="55"/>
        <end position="61"/>
    </location>
</feature>
<evidence type="ECO:0000256" key="10">
    <source>
        <dbReference type="PROSITE-ProRule" id="PRU10143"/>
    </source>
</evidence>
<feature type="signal peptide" evidence="12">
    <location>
        <begin position="1"/>
        <end position="37"/>
    </location>
</feature>
<dbReference type="PROSITE" id="PS52016">
    <property type="entry name" value="TONB_DEPENDENT_REC_3"/>
    <property type="match status" value="1"/>
</dbReference>
<accession>A0A6I6MUA9</accession>
<dbReference type="Pfam" id="PF00593">
    <property type="entry name" value="TonB_dep_Rec_b-barrel"/>
    <property type="match status" value="1"/>
</dbReference>
<evidence type="ECO:0000259" key="13">
    <source>
        <dbReference type="Pfam" id="PF00593"/>
    </source>
</evidence>
<evidence type="ECO:0000256" key="8">
    <source>
        <dbReference type="ARBA" id="ARBA00023237"/>
    </source>
</evidence>
<evidence type="ECO:0000256" key="2">
    <source>
        <dbReference type="ARBA" id="ARBA00022448"/>
    </source>
</evidence>
<dbReference type="KEGG" id="tsv:DSM104635_03206"/>
<evidence type="ECO:0000256" key="1">
    <source>
        <dbReference type="ARBA" id="ARBA00004571"/>
    </source>
</evidence>
<gene>
    <name evidence="15" type="primary">cirA_6</name>
    <name evidence="15" type="ORF">DSM104635_03206</name>
</gene>
<name>A0A6I6MUA9_9CAUL</name>
<keyword evidence="7 9" id="KW-0472">Membrane</keyword>
<evidence type="ECO:0000256" key="12">
    <source>
        <dbReference type="SAM" id="SignalP"/>
    </source>
</evidence>
<reference evidence="16" key="1">
    <citation type="submission" date="2019-12" db="EMBL/GenBank/DDBJ databases">
        <title>Complete genome of Terracaulis silvestris 0127_4.</title>
        <authorList>
            <person name="Vieira S."/>
            <person name="Riedel T."/>
            <person name="Sproer C."/>
            <person name="Pascual J."/>
            <person name="Boedeker C."/>
            <person name="Overmann J."/>
        </authorList>
    </citation>
    <scope>NUCLEOTIDE SEQUENCE [LARGE SCALE GENOMIC DNA]</scope>
    <source>
        <strain evidence="16">0127_4</strain>
    </source>
</reference>
<keyword evidence="16" id="KW-1185">Reference proteome</keyword>
<dbReference type="Gene3D" id="2.170.130.10">
    <property type="entry name" value="TonB-dependent receptor, plug domain"/>
    <property type="match status" value="1"/>
</dbReference>
<dbReference type="InterPro" id="IPR012910">
    <property type="entry name" value="Plug_dom"/>
</dbReference>
<dbReference type="AlphaFoldDB" id="A0A6I6MUA9"/>
<dbReference type="GO" id="GO:0009279">
    <property type="term" value="C:cell outer membrane"/>
    <property type="evidence" value="ECO:0007669"/>
    <property type="project" value="UniProtKB-SubCell"/>
</dbReference>
<keyword evidence="6 10" id="KW-0798">TonB box</keyword>
<dbReference type="InterPro" id="IPR036942">
    <property type="entry name" value="Beta-barrel_TonB_sf"/>
</dbReference>
<dbReference type="RefSeq" id="WP_158767144.1">
    <property type="nucleotide sequence ID" value="NZ_CP047045.1"/>
</dbReference>
<sequence length="1024" mass="108823">MFYDDRTRYGAPVSARLAALALSVSAFAFALAPAAYAQDAQPPPPEEETVEEGDTIVVTGSILRGNANSINPIGILSADDMAARGQTTIADALQTLSGNAGGSLPNSFTANGAFAGGASTVSLRGLLSSNTLTLVDGMRLSYFPLSDDGTRNFVDLNTIPQDVIARVETLKDGASSTYGADAIAGVINMITRREYQGASIDSSIAFRGAGDGAEQFNLSGIWGHGDLGTDGYNFYISAEYQRQDIYWARDADFFPTTTSDLTSICGLTVNALDPADTETCIATGVFWGLEHDGTFTAPAARGFGSANAMIRAWDGTQYVGDFSLLDTSCNEHTTPGVIPGGAGVGFAADTNVCSLDPQREFGVVSPEDTRASLSARLTFNLAGSHEAYLMGTYYQNDVFTPGASPNIRNRTPPPSNPIFGPQWRTDNAATGTRANLPVFVCPQGSFNYVCDGSEVGAALNPNNPLAGVGQEVGIWYSFGDIDASVRQFVQTFRAAGGFNGDFTMGGHEYHYDIGATGMQQNLEVTAEGSLFFPNLMAAIRQGTYNFVDPSQNTDEIRDFVSPTSVQRSNSKLVQLQASVSTELFELPGGMAEGGLLASARYESLDNPSANSDRGGTLNRYFQTINPFGASGSRDTQAVGFELDLPVFEQLNVNVSGRYDTYSTGASDFSPKIGFRFEPLEFLAFRGTYSEGFRIPSFGETAADPTTGFIAAQPDVDWCNANHGGDPAYCGIYGLGLSQIATPDLQPEESVNMNLGVVVRPFGNWAFSADYFSIEKENVIGAVDASAAIAAYYAGDPIPPGITIIEDTPNPNNPAGPLRIAYVQTPFANLGEQQVTGWDFQVSGSFDLGGVEWSTVGEATYLESLTQAFEGVPEQEYAGTIGPYIITAASGTPQWRLNWQNTFTFGPASLSLTAYWTEGYLSVAEDIGGDADDDTCASGVGTGAPATYLDGETIIVCEVDDSFYLDAHGAYDLNDTVQIYLNVQNVLGEDPAYDPTTYGAVGYNPSWGTPGILGRFFTIGARARF</sequence>
<evidence type="ECO:0000256" key="7">
    <source>
        <dbReference type="ARBA" id="ARBA00023136"/>
    </source>
</evidence>
<dbReference type="InterPro" id="IPR000531">
    <property type="entry name" value="Beta-barrel_TonB"/>
</dbReference>
<feature type="domain" description="TonB-dependent receptor plug" evidence="14">
    <location>
        <begin position="71"/>
        <end position="186"/>
    </location>
</feature>
<dbReference type="SUPFAM" id="SSF56935">
    <property type="entry name" value="Porins"/>
    <property type="match status" value="1"/>
</dbReference>
<keyword evidence="5 12" id="KW-0732">Signal</keyword>
<dbReference type="InterPro" id="IPR039426">
    <property type="entry name" value="TonB-dep_rcpt-like"/>
</dbReference>
<proteinExistence type="inferred from homology"/>
<dbReference type="PROSITE" id="PS00430">
    <property type="entry name" value="TONB_DEPENDENT_REC_1"/>
    <property type="match status" value="1"/>
</dbReference>
<dbReference type="PANTHER" id="PTHR47234:SF2">
    <property type="entry name" value="TONB-DEPENDENT RECEPTOR"/>
    <property type="match status" value="1"/>
</dbReference>
<evidence type="ECO:0000313" key="15">
    <source>
        <dbReference type="EMBL" id="QGZ96347.1"/>
    </source>
</evidence>
<dbReference type="InterPro" id="IPR037066">
    <property type="entry name" value="Plug_dom_sf"/>
</dbReference>
<organism evidence="15 16">
    <name type="scientific">Terricaulis silvestris</name>
    <dbReference type="NCBI Taxonomy" id="2686094"/>
    <lineage>
        <taxon>Bacteria</taxon>
        <taxon>Pseudomonadati</taxon>
        <taxon>Pseudomonadota</taxon>
        <taxon>Alphaproteobacteria</taxon>
        <taxon>Caulobacterales</taxon>
        <taxon>Caulobacteraceae</taxon>
        <taxon>Terricaulis</taxon>
    </lineage>
</organism>
<feature type="chain" id="PRO_5026125653" evidence="12">
    <location>
        <begin position="38"/>
        <end position="1024"/>
    </location>
</feature>
<keyword evidence="15" id="KW-0675">Receptor</keyword>
<evidence type="ECO:0000256" key="4">
    <source>
        <dbReference type="ARBA" id="ARBA00022692"/>
    </source>
</evidence>
<evidence type="ECO:0000256" key="9">
    <source>
        <dbReference type="PROSITE-ProRule" id="PRU01360"/>
    </source>
</evidence>
<comment type="subcellular location">
    <subcellularLocation>
        <location evidence="1 9">Cell outer membrane</location>
        <topology evidence="1 9">Multi-pass membrane protein</topology>
    </subcellularLocation>
</comment>
<feature type="domain" description="TonB-dependent receptor-like beta-barrel" evidence="13">
    <location>
        <begin position="494"/>
        <end position="985"/>
    </location>
</feature>
<dbReference type="Gene3D" id="2.40.170.20">
    <property type="entry name" value="TonB-dependent receptor, beta-barrel domain"/>
    <property type="match status" value="1"/>
</dbReference>
<evidence type="ECO:0000256" key="3">
    <source>
        <dbReference type="ARBA" id="ARBA00022452"/>
    </source>
</evidence>
<keyword evidence="3 9" id="KW-1134">Transmembrane beta strand</keyword>
<dbReference type="Proteomes" id="UP000431269">
    <property type="component" value="Chromosome"/>
</dbReference>
<evidence type="ECO:0000256" key="11">
    <source>
        <dbReference type="RuleBase" id="RU003357"/>
    </source>
</evidence>
<keyword evidence="2 9" id="KW-0813">Transport</keyword>
<dbReference type="InterPro" id="IPR010916">
    <property type="entry name" value="TonB_box_CS"/>
</dbReference>
<dbReference type="Pfam" id="PF07715">
    <property type="entry name" value="Plug"/>
    <property type="match status" value="1"/>
</dbReference>
<evidence type="ECO:0000313" key="16">
    <source>
        <dbReference type="Proteomes" id="UP000431269"/>
    </source>
</evidence>
<comment type="similarity">
    <text evidence="9 11">Belongs to the TonB-dependent receptor family.</text>
</comment>
<evidence type="ECO:0000256" key="5">
    <source>
        <dbReference type="ARBA" id="ARBA00022729"/>
    </source>
</evidence>
<protein>
    <submittedName>
        <fullName evidence="15">Colicin I receptor</fullName>
    </submittedName>
</protein>
<keyword evidence="4 9" id="KW-0812">Transmembrane</keyword>
<dbReference type="PANTHER" id="PTHR47234">
    <property type="match status" value="1"/>
</dbReference>
<evidence type="ECO:0000259" key="14">
    <source>
        <dbReference type="Pfam" id="PF07715"/>
    </source>
</evidence>